<gene>
    <name evidence="1" type="ORF">M422DRAFT_259307</name>
</gene>
<dbReference type="HOGENOM" id="CLU_1367027_0_0_1"/>
<dbReference type="AlphaFoldDB" id="A0A0C9UTE4"/>
<name>A0A0C9UTE4_SPHS4</name>
<reference evidence="1 2" key="1">
    <citation type="submission" date="2014-06" db="EMBL/GenBank/DDBJ databases">
        <title>Evolutionary Origins and Diversification of the Mycorrhizal Mutualists.</title>
        <authorList>
            <consortium name="DOE Joint Genome Institute"/>
            <consortium name="Mycorrhizal Genomics Consortium"/>
            <person name="Kohler A."/>
            <person name="Kuo A."/>
            <person name="Nagy L.G."/>
            <person name="Floudas D."/>
            <person name="Copeland A."/>
            <person name="Barry K.W."/>
            <person name="Cichocki N."/>
            <person name="Veneault-Fourrey C."/>
            <person name="LaButti K."/>
            <person name="Lindquist E.A."/>
            <person name="Lipzen A."/>
            <person name="Lundell T."/>
            <person name="Morin E."/>
            <person name="Murat C."/>
            <person name="Riley R."/>
            <person name="Ohm R."/>
            <person name="Sun H."/>
            <person name="Tunlid A."/>
            <person name="Henrissat B."/>
            <person name="Grigoriev I.V."/>
            <person name="Hibbett D.S."/>
            <person name="Martin F."/>
        </authorList>
    </citation>
    <scope>NUCLEOTIDE SEQUENCE [LARGE SCALE GENOMIC DNA]</scope>
    <source>
        <strain evidence="1 2">SS14</strain>
    </source>
</reference>
<proteinExistence type="predicted"/>
<keyword evidence="2" id="KW-1185">Reference proteome</keyword>
<evidence type="ECO:0000313" key="1">
    <source>
        <dbReference type="EMBL" id="KIJ38154.1"/>
    </source>
</evidence>
<dbReference type="Proteomes" id="UP000054279">
    <property type="component" value="Unassembled WGS sequence"/>
</dbReference>
<evidence type="ECO:0000313" key="2">
    <source>
        <dbReference type="Proteomes" id="UP000054279"/>
    </source>
</evidence>
<protein>
    <submittedName>
        <fullName evidence="1">Unplaced genomic scaffold SPHSTscaffold_88, whole genome shotgun sequence</fullName>
    </submittedName>
</protein>
<dbReference type="EMBL" id="KN837163">
    <property type="protein sequence ID" value="KIJ38154.1"/>
    <property type="molecule type" value="Genomic_DNA"/>
</dbReference>
<organism evidence="1 2">
    <name type="scientific">Sphaerobolus stellatus (strain SS14)</name>
    <dbReference type="NCBI Taxonomy" id="990650"/>
    <lineage>
        <taxon>Eukaryota</taxon>
        <taxon>Fungi</taxon>
        <taxon>Dikarya</taxon>
        <taxon>Basidiomycota</taxon>
        <taxon>Agaricomycotina</taxon>
        <taxon>Agaricomycetes</taxon>
        <taxon>Phallomycetidae</taxon>
        <taxon>Geastrales</taxon>
        <taxon>Sphaerobolaceae</taxon>
        <taxon>Sphaerobolus</taxon>
    </lineage>
</organism>
<accession>A0A0C9UTE4</accession>
<sequence>MGDFNAVPAYAWDPDVYKDKGLPNEDKEDNSSILDSTHHLQSMDADMTNEFKGEDNNDDNSTDVNLVCSLHSNNDDHHLEGEAISTLADNLTQLAVQEASFNIDLSNSRSDPHSIWRQNNNMLRSLPPMSTLLELVDRAPYNNDMDSPLNNGVDPAFKIWSVAAGALCPNVVSRDTFEMTACRCEAFDISPKELCLLDRN</sequence>